<evidence type="ECO:0000313" key="7">
    <source>
        <dbReference type="Proteomes" id="UP000053413"/>
    </source>
</evidence>
<sequence length="484" mass="47063">MTRAAGERGGWGNWGDWAELLRVSALFTVPGDALAGAAAARCGPNRGTALAVCSSLCLYEAGMALNDWADRDIDAVERPGRPLPSGRIAPGAALTAATGLTVAGLLCAAAAGRPALTTATALAGTVWAYDLGLKNTPAGPPAMAAARALDLLLGATASAPAALRSALPPAALLGAHTLAVTAVSRREAVGGSSAAPLGALAVGTVIAWAATRRPAPAAGHRAPLAAAHDTTAPGGLAAGAATAALAGELSRTGPRRGGPVRRLARALSAPASSGQGNRLGRRRVPRRAPAVSAAFGSGAASGRGPVVGGAVGRAPVNGWSRSAAAAVRAAVSARTAVPSPAAVVQGTTAAVAHGLARGKGVRAGRGSPARRLVTATGGGPPGGPRAGAGLPLTIASRGAAASRFAAVAGAVLAGGYVATVARPLAHAALNPSPYFLQRAVGSGIRAMIPLQAVLASRAGAHRTAAGLLALMPVARRLSRKVSAT</sequence>
<evidence type="ECO:0000256" key="1">
    <source>
        <dbReference type="ARBA" id="ARBA00004141"/>
    </source>
</evidence>
<reference evidence="7" key="1">
    <citation type="submission" date="2015-10" db="EMBL/GenBank/DDBJ databases">
        <authorList>
            <person name="Ju K.-S."/>
            <person name="Doroghazi J.R."/>
            <person name="Metcalf W.W."/>
        </authorList>
    </citation>
    <scope>NUCLEOTIDE SEQUENCE [LARGE SCALE GENOMIC DNA]</scope>
    <source>
        <strain evidence="7">NRRL F-8817</strain>
    </source>
</reference>
<dbReference type="Gene3D" id="1.10.357.140">
    <property type="entry name" value="UbiA prenyltransferase"/>
    <property type="match status" value="1"/>
</dbReference>
<dbReference type="Pfam" id="PF01040">
    <property type="entry name" value="UbiA"/>
    <property type="match status" value="1"/>
</dbReference>
<organism evidence="6 7">
    <name type="scientific">Streptomyces violaceusniger</name>
    <dbReference type="NCBI Taxonomy" id="68280"/>
    <lineage>
        <taxon>Bacteria</taxon>
        <taxon>Bacillati</taxon>
        <taxon>Actinomycetota</taxon>
        <taxon>Actinomycetes</taxon>
        <taxon>Kitasatosporales</taxon>
        <taxon>Streptomycetaceae</taxon>
        <taxon>Streptomyces</taxon>
        <taxon>Streptomyces violaceusniger group</taxon>
    </lineage>
</organism>
<keyword evidence="4" id="KW-0472">Membrane</keyword>
<evidence type="ECO:0000313" key="6">
    <source>
        <dbReference type="EMBL" id="KUL42941.1"/>
    </source>
</evidence>
<accession>A0A0X3VDR0</accession>
<dbReference type="GO" id="GO:0016765">
    <property type="term" value="F:transferase activity, transferring alkyl or aryl (other than methyl) groups"/>
    <property type="evidence" value="ECO:0007669"/>
    <property type="project" value="InterPro"/>
</dbReference>
<comment type="caution">
    <text evidence="6">The sequence shown here is derived from an EMBL/GenBank/DDBJ whole genome shotgun (WGS) entry which is preliminary data.</text>
</comment>
<dbReference type="InterPro" id="IPR050475">
    <property type="entry name" value="Prenyltransferase_related"/>
</dbReference>
<evidence type="ECO:0000256" key="2">
    <source>
        <dbReference type="ARBA" id="ARBA00022692"/>
    </source>
</evidence>
<protein>
    <recommendedName>
        <fullName evidence="8">UbiA prenyltransferase</fullName>
    </recommendedName>
</protein>
<dbReference type="PANTHER" id="PTHR42723:SF1">
    <property type="entry name" value="CHLOROPHYLL SYNTHASE, CHLOROPLASTIC"/>
    <property type="match status" value="1"/>
</dbReference>
<dbReference type="AlphaFoldDB" id="A0A0X3VDR0"/>
<feature type="region of interest" description="Disordered" evidence="5">
    <location>
        <begin position="249"/>
        <end position="306"/>
    </location>
</feature>
<feature type="compositionally biased region" description="Low complexity" evidence="5">
    <location>
        <begin position="287"/>
        <end position="298"/>
    </location>
</feature>
<dbReference type="Proteomes" id="UP000053413">
    <property type="component" value="Unassembled WGS sequence"/>
</dbReference>
<keyword evidence="2" id="KW-0812">Transmembrane</keyword>
<proteinExistence type="predicted"/>
<dbReference type="InterPro" id="IPR000537">
    <property type="entry name" value="UbiA_prenyltransferase"/>
</dbReference>
<dbReference type="OrthoDB" id="2908954at2"/>
<gene>
    <name evidence="6" type="ORF">ADL28_44210</name>
</gene>
<evidence type="ECO:0000256" key="3">
    <source>
        <dbReference type="ARBA" id="ARBA00022989"/>
    </source>
</evidence>
<dbReference type="EMBL" id="LLZJ01000432">
    <property type="protein sequence ID" value="KUL42941.1"/>
    <property type="molecule type" value="Genomic_DNA"/>
</dbReference>
<dbReference type="PANTHER" id="PTHR42723">
    <property type="entry name" value="CHLOROPHYLL SYNTHASE"/>
    <property type="match status" value="1"/>
</dbReference>
<evidence type="ECO:0000256" key="4">
    <source>
        <dbReference type="ARBA" id="ARBA00023136"/>
    </source>
</evidence>
<evidence type="ECO:0000256" key="5">
    <source>
        <dbReference type="SAM" id="MobiDB-lite"/>
    </source>
</evidence>
<dbReference type="GO" id="GO:0016020">
    <property type="term" value="C:membrane"/>
    <property type="evidence" value="ECO:0007669"/>
    <property type="project" value="UniProtKB-SubCell"/>
</dbReference>
<name>A0A0X3VDR0_STRVO</name>
<dbReference type="InterPro" id="IPR044878">
    <property type="entry name" value="UbiA_sf"/>
</dbReference>
<evidence type="ECO:0008006" key="8">
    <source>
        <dbReference type="Google" id="ProtNLM"/>
    </source>
</evidence>
<comment type="subcellular location">
    <subcellularLocation>
        <location evidence="1">Membrane</location>
        <topology evidence="1">Multi-pass membrane protein</topology>
    </subcellularLocation>
</comment>
<keyword evidence="3" id="KW-1133">Transmembrane helix</keyword>
<dbReference type="NCBIfam" id="NF045897">
    <property type="entry name" value="SCO3242_trans"/>
    <property type="match status" value="1"/>
</dbReference>